<evidence type="ECO:0000259" key="1">
    <source>
        <dbReference type="Pfam" id="PF06985"/>
    </source>
</evidence>
<keyword evidence="3" id="KW-1185">Reference proteome</keyword>
<proteinExistence type="predicted"/>
<dbReference type="Proteomes" id="UP001444661">
    <property type="component" value="Unassembled WGS sequence"/>
</dbReference>
<dbReference type="Pfam" id="PF06985">
    <property type="entry name" value="HET"/>
    <property type="match status" value="1"/>
</dbReference>
<dbReference type="PANTHER" id="PTHR10622">
    <property type="entry name" value="HET DOMAIN-CONTAINING PROTEIN"/>
    <property type="match status" value="1"/>
</dbReference>
<evidence type="ECO:0000313" key="2">
    <source>
        <dbReference type="EMBL" id="KAK8052372.1"/>
    </source>
</evidence>
<feature type="domain" description="Heterokaryon incompatibility" evidence="1">
    <location>
        <begin position="23"/>
        <end position="113"/>
    </location>
</feature>
<accession>A0ABR1U0Z4</accession>
<dbReference type="InterPro" id="IPR010730">
    <property type="entry name" value="HET"/>
</dbReference>
<protein>
    <recommendedName>
        <fullName evidence="1">Heterokaryon incompatibility domain-containing protein</fullName>
    </recommendedName>
</protein>
<dbReference type="PANTHER" id="PTHR10622:SF10">
    <property type="entry name" value="HET DOMAIN-CONTAINING PROTEIN"/>
    <property type="match status" value="1"/>
</dbReference>
<name>A0ABR1U0Z4_9PEZI</name>
<comment type="caution">
    <text evidence="2">The sequence shown here is derived from an EMBL/GenBank/DDBJ whole genome shotgun (WGS) entry which is preliminary data.</text>
</comment>
<reference evidence="2 3" key="1">
    <citation type="submission" date="2023-01" db="EMBL/GenBank/DDBJ databases">
        <title>Analysis of 21 Apiospora genomes using comparative genomics revels a genus with tremendous synthesis potential of carbohydrate active enzymes and secondary metabolites.</title>
        <authorList>
            <person name="Sorensen T."/>
        </authorList>
    </citation>
    <scope>NUCLEOTIDE SEQUENCE [LARGE SCALE GENOMIC DNA]</scope>
    <source>
        <strain evidence="2 3">CBS 33761</strain>
    </source>
</reference>
<sequence length="362" mass="41193">MRLLNTQTLRLESFANEHLTPPYAILSHTWGTGEVLFNDVHEQEEEDPEWKRKGPASKILKSAEQASREGLRYIWIDTVCIDKSSSAELSEAINSMFEWYQRATVCYAYIADIQEVQDLSRCRWLRRGWTLQELIAPGHVVFYNQQWNQIGTRESLADDLASLTKIDRELLRREHFADVEQLLAYTGTATKMSWAADRHTTKKEDRAYCLMGIFKVNMPLLYGEGNRAFQRLQEEILKDTTDTSILAYNPSRFQSSLLAPSPVRFTHSLTALWEASSPLRFSNRQITFETLVCPLRGSSTQGGDCAAILDCYFDRDAFSRAALILSPWGSAKGVFSKALGGKLFRLQEPNLLLDIKTGECKG</sequence>
<evidence type="ECO:0000313" key="3">
    <source>
        <dbReference type="Proteomes" id="UP001444661"/>
    </source>
</evidence>
<organism evidence="2 3">
    <name type="scientific">Apiospora rasikravindrae</name>
    <dbReference type="NCBI Taxonomy" id="990691"/>
    <lineage>
        <taxon>Eukaryota</taxon>
        <taxon>Fungi</taxon>
        <taxon>Dikarya</taxon>
        <taxon>Ascomycota</taxon>
        <taxon>Pezizomycotina</taxon>
        <taxon>Sordariomycetes</taxon>
        <taxon>Xylariomycetidae</taxon>
        <taxon>Amphisphaeriales</taxon>
        <taxon>Apiosporaceae</taxon>
        <taxon>Apiospora</taxon>
    </lineage>
</organism>
<dbReference type="EMBL" id="JAQQWK010000002">
    <property type="protein sequence ID" value="KAK8052372.1"/>
    <property type="molecule type" value="Genomic_DNA"/>
</dbReference>
<gene>
    <name evidence="2" type="ORF">PG993_003757</name>
</gene>